<dbReference type="Proteomes" id="UP001317259">
    <property type="component" value="Unassembled WGS sequence"/>
</dbReference>
<evidence type="ECO:0000256" key="6">
    <source>
        <dbReference type="SAM" id="Phobius"/>
    </source>
</evidence>
<keyword evidence="2" id="KW-1003">Cell membrane</keyword>
<gene>
    <name evidence="7" type="ORF">MF672_027705</name>
</gene>
<keyword evidence="3 6" id="KW-0812">Transmembrane</keyword>
<keyword evidence="5 6" id="KW-0472">Membrane</keyword>
<dbReference type="CDD" id="cd06173">
    <property type="entry name" value="MFS_MefA_like"/>
    <property type="match status" value="1"/>
</dbReference>
<feature type="transmembrane region" description="Helical" evidence="6">
    <location>
        <begin position="308"/>
        <end position="327"/>
    </location>
</feature>
<feature type="transmembrane region" description="Helical" evidence="6">
    <location>
        <begin position="221"/>
        <end position="244"/>
    </location>
</feature>
<comment type="subcellular location">
    <subcellularLocation>
        <location evidence="1">Cell membrane</location>
        <topology evidence="1">Multi-pass membrane protein</topology>
    </subcellularLocation>
</comment>
<evidence type="ECO:0000256" key="1">
    <source>
        <dbReference type="ARBA" id="ARBA00004651"/>
    </source>
</evidence>
<keyword evidence="8" id="KW-1185">Reference proteome</keyword>
<feature type="transmembrane region" description="Helical" evidence="6">
    <location>
        <begin position="12"/>
        <end position="33"/>
    </location>
</feature>
<evidence type="ECO:0000256" key="3">
    <source>
        <dbReference type="ARBA" id="ARBA00022692"/>
    </source>
</evidence>
<dbReference type="PANTHER" id="PTHR23513">
    <property type="entry name" value="INTEGRAL MEMBRANE EFFLUX PROTEIN-RELATED"/>
    <property type="match status" value="1"/>
</dbReference>
<protein>
    <submittedName>
        <fullName evidence="7">MFS transporter</fullName>
    </submittedName>
</protein>
<organism evidence="7 8">
    <name type="scientific">Actinomadura luzonensis</name>
    <dbReference type="NCBI Taxonomy" id="2805427"/>
    <lineage>
        <taxon>Bacteria</taxon>
        <taxon>Bacillati</taxon>
        <taxon>Actinomycetota</taxon>
        <taxon>Actinomycetes</taxon>
        <taxon>Streptosporangiales</taxon>
        <taxon>Thermomonosporaceae</taxon>
        <taxon>Actinomadura</taxon>
    </lineage>
</organism>
<dbReference type="EMBL" id="JAKRKC020000001">
    <property type="protein sequence ID" value="MCK2217549.1"/>
    <property type="molecule type" value="Genomic_DNA"/>
</dbReference>
<dbReference type="SUPFAM" id="SSF103473">
    <property type="entry name" value="MFS general substrate transporter"/>
    <property type="match status" value="1"/>
</dbReference>
<proteinExistence type="predicted"/>
<reference evidence="7 8" key="1">
    <citation type="submission" date="2022-04" db="EMBL/GenBank/DDBJ databases">
        <title>Genome draft of Actinomadura sp. ATCC 31491.</title>
        <authorList>
            <person name="Shi X."/>
            <person name="Du Y."/>
        </authorList>
    </citation>
    <scope>NUCLEOTIDE SEQUENCE [LARGE SCALE GENOMIC DNA]</scope>
    <source>
        <strain evidence="7 8">ATCC 31491</strain>
    </source>
</reference>
<evidence type="ECO:0000256" key="5">
    <source>
        <dbReference type="ARBA" id="ARBA00023136"/>
    </source>
</evidence>
<feature type="transmembrane region" description="Helical" evidence="6">
    <location>
        <begin position="104"/>
        <end position="125"/>
    </location>
</feature>
<feature type="transmembrane region" description="Helical" evidence="6">
    <location>
        <begin position="373"/>
        <end position="392"/>
    </location>
</feature>
<feature type="transmembrane region" description="Helical" evidence="6">
    <location>
        <begin position="250"/>
        <end position="271"/>
    </location>
</feature>
<dbReference type="RefSeq" id="WP_242375878.1">
    <property type="nucleotide sequence ID" value="NZ_JAKRKC020000001.1"/>
</dbReference>
<evidence type="ECO:0000313" key="7">
    <source>
        <dbReference type="EMBL" id="MCK2217549.1"/>
    </source>
</evidence>
<keyword evidence="4 6" id="KW-1133">Transmembrane helix</keyword>
<name>A0ABT0FYY3_9ACTN</name>
<evidence type="ECO:0000256" key="2">
    <source>
        <dbReference type="ARBA" id="ARBA00022475"/>
    </source>
</evidence>
<feature type="transmembrane region" description="Helical" evidence="6">
    <location>
        <begin position="45"/>
        <end position="67"/>
    </location>
</feature>
<feature type="transmembrane region" description="Helical" evidence="6">
    <location>
        <begin position="283"/>
        <end position="302"/>
    </location>
</feature>
<evidence type="ECO:0000256" key="4">
    <source>
        <dbReference type="ARBA" id="ARBA00022989"/>
    </source>
</evidence>
<dbReference type="Pfam" id="PF07690">
    <property type="entry name" value="MFS_1"/>
    <property type="match status" value="1"/>
</dbReference>
<sequence>MTLLREPGFRRLFLADAASQAGTQVLTLALPLVAVSALRVSELEVGLLAACQTAAFVLIGLPAGAVVDRLRKRHVMIACDWGRALALGSVPLAWWLDALTIQQLYAVAFALGVLTVFFDVGYQSYLPHLVERDRLVEGNSALEVVRTVAQVGGPGAGGYLVQLLTAPFALLATVAGFAWSGLCLALIRTAEPRPAPPRAHLGAEIAEGVRFVLGQPLLRRIAGCTATANLFAAMSQPLVLLLLARELGLGAGPIGLLMAAGGLGGIAGALANARLTRRLGQGPAMWLALAVPAPLTFTLPWLGADWRLGLFAACEFLVGAGVVIYNVTQLSFRQAITPEPLLGRMNATVRFAVWGTLPLGGLLGGALGEVLGVRPTLLVAAAGACLPFLWLWTSPLRTMRELPVSSRTRP</sequence>
<accession>A0ABT0FYY3</accession>
<dbReference type="Gene3D" id="1.20.1250.20">
    <property type="entry name" value="MFS general substrate transporter like domains"/>
    <property type="match status" value="1"/>
</dbReference>
<feature type="transmembrane region" description="Helical" evidence="6">
    <location>
        <begin position="348"/>
        <end position="367"/>
    </location>
</feature>
<dbReference type="InterPro" id="IPR036259">
    <property type="entry name" value="MFS_trans_sf"/>
</dbReference>
<feature type="transmembrane region" description="Helical" evidence="6">
    <location>
        <begin position="168"/>
        <end position="187"/>
    </location>
</feature>
<dbReference type="InterPro" id="IPR011701">
    <property type="entry name" value="MFS"/>
</dbReference>
<comment type="caution">
    <text evidence="7">The sequence shown here is derived from an EMBL/GenBank/DDBJ whole genome shotgun (WGS) entry which is preliminary data.</text>
</comment>
<evidence type="ECO:0000313" key="8">
    <source>
        <dbReference type="Proteomes" id="UP001317259"/>
    </source>
</evidence>
<dbReference type="PANTHER" id="PTHR23513:SF6">
    <property type="entry name" value="MAJOR FACILITATOR SUPERFAMILY ASSOCIATED DOMAIN-CONTAINING PROTEIN"/>
    <property type="match status" value="1"/>
</dbReference>